<dbReference type="Proteomes" id="UP001374584">
    <property type="component" value="Unassembled WGS sequence"/>
</dbReference>
<accession>A0AAN9QXM3</accession>
<proteinExistence type="predicted"/>
<dbReference type="AlphaFoldDB" id="A0AAN9QXM3"/>
<dbReference type="EMBL" id="JAYMYR010000008">
    <property type="protein sequence ID" value="KAK7346833.1"/>
    <property type="molecule type" value="Genomic_DNA"/>
</dbReference>
<comment type="caution">
    <text evidence="1">The sequence shown here is derived from an EMBL/GenBank/DDBJ whole genome shotgun (WGS) entry which is preliminary data.</text>
</comment>
<keyword evidence="2" id="KW-1185">Reference proteome</keyword>
<organism evidence="1 2">
    <name type="scientific">Phaseolus coccineus</name>
    <name type="common">Scarlet runner bean</name>
    <name type="synonym">Phaseolus multiflorus</name>
    <dbReference type="NCBI Taxonomy" id="3886"/>
    <lineage>
        <taxon>Eukaryota</taxon>
        <taxon>Viridiplantae</taxon>
        <taxon>Streptophyta</taxon>
        <taxon>Embryophyta</taxon>
        <taxon>Tracheophyta</taxon>
        <taxon>Spermatophyta</taxon>
        <taxon>Magnoliopsida</taxon>
        <taxon>eudicotyledons</taxon>
        <taxon>Gunneridae</taxon>
        <taxon>Pentapetalae</taxon>
        <taxon>rosids</taxon>
        <taxon>fabids</taxon>
        <taxon>Fabales</taxon>
        <taxon>Fabaceae</taxon>
        <taxon>Papilionoideae</taxon>
        <taxon>50 kb inversion clade</taxon>
        <taxon>NPAAA clade</taxon>
        <taxon>indigoferoid/millettioid clade</taxon>
        <taxon>Phaseoleae</taxon>
        <taxon>Phaseolus</taxon>
    </lineage>
</organism>
<evidence type="ECO:0000313" key="2">
    <source>
        <dbReference type="Proteomes" id="UP001374584"/>
    </source>
</evidence>
<name>A0AAN9QXM3_PHACN</name>
<evidence type="ECO:0000313" key="1">
    <source>
        <dbReference type="EMBL" id="KAK7346833.1"/>
    </source>
</evidence>
<sequence>MTQKNVLLELKSVRWKQGESNLAGPRVVLLRYMGTWVKGGERGWVLLSSFGNVDVAHHAPRKMSVPSLHRSRAFLYLPYYTNGKA</sequence>
<reference evidence="1 2" key="1">
    <citation type="submission" date="2024-01" db="EMBL/GenBank/DDBJ databases">
        <title>The genomes of 5 underutilized Papilionoideae crops provide insights into root nodulation and disease resistanc.</title>
        <authorList>
            <person name="Jiang F."/>
        </authorList>
    </citation>
    <scope>NUCLEOTIDE SEQUENCE [LARGE SCALE GENOMIC DNA]</scope>
    <source>
        <strain evidence="1">JINMINGXINNONG_FW02</strain>
        <tissue evidence="1">Leaves</tissue>
    </source>
</reference>
<protein>
    <submittedName>
        <fullName evidence="1">Uncharacterized protein</fullName>
    </submittedName>
</protein>
<gene>
    <name evidence="1" type="ORF">VNO80_21356</name>
</gene>